<dbReference type="SUPFAM" id="SSF49870">
    <property type="entry name" value="Osmotin, thaumatin-like protein"/>
    <property type="match status" value="1"/>
</dbReference>
<evidence type="ECO:0000313" key="2">
    <source>
        <dbReference type="Proteomes" id="UP000887572"/>
    </source>
</evidence>
<evidence type="ECO:0000313" key="3">
    <source>
        <dbReference type="WBParaSite" id="Gr19_v10_g6535.t1"/>
    </source>
</evidence>
<name>A0A914I3P8_GLORO</name>
<protein>
    <submittedName>
        <fullName evidence="3">Uncharacterized protein</fullName>
    </submittedName>
</protein>
<organism evidence="2 3">
    <name type="scientific">Globodera rostochiensis</name>
    <name type="common">Golden nematode worm</name>
    <name type="synonym">Heterodera rostochiensis</name>
    <dbReference type="NCBI Taxonomy" id="31243"/>
    <lineage>
        <taxon>Eukaryota</taxon>
        <taxon>Metazoa</taxon>
        <taxon>Ecdysozoa</taxon>
        <taxon>Nematoda</taxon>
        <taxon>Chromadorea</taxon>
        <taxon>Rhabditida</taxon>
        <taxon>Tylenchina</taxon>
        <taxon>Tylenchomorpha</taxon>
        <taxon>Tylenchoidea</taxon>
        <taxon>Heteroderidae</taxon>
        <taxon>Heteroderinae</taxon>
        <taxon>Globodera</taxon>
    </lineage>
</organism>
<proteinExistence type="predicted"/>
<dbReference type="WBParaSite" id="Gr19_v10_g6535.t1">
    <property type="protein sequence ID" value="Gr19_v10_g6535.t1"/>
    <property type="gene ID" value="Gr19_v10_g6535"/>
</dbReference>
<keyword evidence="2" id="KW-1185">Reference proteome</keyword>
<dbReference type="Proteomes" id="UP000887572">
    <property type="component" value="Unplaced"/>
</dbReference>
<sequence>MIELFTMLLLVLSAFEVGQMMDLGKNSVPAVPQQQQAQISQASSSFLSQLATNDRHAFKGENGAPNVGSDHDLILIRRFYVFMIVNLIVPQVPQDMMIRYNNRFVPIEQEYVRCQPLKQTSDHPDGGNQCEFALDKMEVNAQQPNMEIWAKLTDGSGKYRKLGQQTIAHCSPEDSYLFCERTLEIGPDQIDQLPLMSIDAAAFDAIEADHGRHLNALPRYPFGPMPVELVVQNGCNHDIFLGNNPNGGYIVLQPGLVGVTSLANGVQQLWADTDCKQTSCNYENFTSLNSLAMFNVDNNFLHSYAVRYDRGFNMGISIEVPNSNCRKIVFNENMANNLYYEVPKQMRTNNRKSKVQGFCDAFRDLQCCNRQQAGQQVCSPASDWPQDAVDGYRAMYRLISNNQNIYGLNVVNVCHGAKHVHVGFCTNNVNYRN</sequence>
<feature type="chain" id="PRO_5036813243" evidence="1">
    <location>
        <begin position="21"/>
        <end position="433"/>
    </location>
</feature>
<feature type="signal peptide" evidence="1">
    <location>
        <begin position="1"/>
        <end position="20"/>
    </location>
</feature>
<reference evidence="3" key="1">
    <citation type="submission" date="2022-11" db="UniProtKB">
        <authorList>
            <consortium name="WormBaseParasite"/>
        </authorList>
    </citation>
    <scope>IDENTIFICATION</scope>
</reference>
<keyword evidence="1" id="KW-0732">Signal</keyword>
<dbReference type="Gene3D" id="2.60.110.10">
    <property type="entry name" value="Thaumatin"/>
    <property type="match status" value="1"/>
</dbReference>
<dbReference type="InterPro" id="IPR037176">
    <property type="entry name" value="Osmotin/thaumatin-like_sf"/>
</dbReference>
<evidence type="ECO:0000256" key="1">
    <source>
        <dbReference type="SAM" id="SignalP"/>
    </source>
</evidence>
<dbReference type="AlphaFoldDB" id="A0A914I3P8"/>
<accession>A0A914I3P8</accession>